<keyword evidence="6" id="KW-1185">Reference proteome</keyword>
<dbReference type="EC" id="6.2.1.44" evidence="5"/>
<dbReference type="Proteomes" id="UP000438448">
    <property type="component" value="Unassembled WGS sequence"/>
</dbReference>
<evidence type="ECO:0000313" key="5">
    <source>
        <dbReference type="EMBL" id="MQY23058.1"/>
    </source>
</evidence>
<evidence type="ECO:0000256" key="2">
    <source>
        <dbReference type="ARBA" id="ARBA00022598"/>
    </source>
</evidence>
<name>A0A7K0DBK4_9NOCA</name>
<dbReference type="AlphaFoldDB" id="A0A7K0DBK4"/>
<evidence type="ECO:0000313" key="6">
    <source>
        <dbReference type="Proteomes" id="UP000438448"/>
    </source>
</evidence>
<organism evidence="5 6">
    <name type="scientific">Nocardia macrotermitis</name>
    <dbReference type="NCBI Taxonomy" id="2585198"/>
    <lineage>
        <taxon>Bacteria</taxon>
        <taxon>Bacillati</taxon>
        <taxon>Actinomycetota</taxon>
        <taxon>Actinomycetes</taxon>
        <taxon>Mycobacteriales</taxon>
        <taxon>Nocardiaceae</taxon>
        <taxon>Nocardia</taxon>
    </lineage>
</organism>
<dbReference type="PANTHER" id="PTHR43767:SF11">
    <property type="entry name" value="MEDIUM-CHAIN-FATTY-ACID--COA LIGASE"/>
    <property type="match status" value="1"/>
</dbReference>
<dbReference type="NCBIfam" id="NF004837">
    <property type="entry name" value="PRK06187.1"/>
    <property type="match status" value="1"/>
</dbReference>
<dbReference type="CDD" id="cd12119">
    <property type="entry name" value="ttLC_FACS_AlkK_like"/>
    <property type="match status" value="1"/>
</dbReference>
<dbReference type="InterPro" id="IPR050237">
    <property type="entry name" value="ATP-dep_AMP-bd_enzyme"/>
</dbReference>
<dbReference type="InterPro" id="IPR000873">
    <property type="entry name" value="AMP-dep_synth/lig_dom"/>
</dbReference>
<dbReference type="InterPro" id="IPR025110">
    <property type="entry name" value="AMP-bd_C"/>
</dbReference>
<dbReference type="RefSeq" id="WP_153414869.1">
    <property type="nucleotide sequence ID" value="NZ_WEGK01000017.1"/>
</dbReference>
<feature type="domain" description="AMP-dependent synthetase/ligase" evidence="3">
    <location>
        <begin position="25"/>
        <end position="397"/>
    </location>
</feature>
<gene>
    <name evidence="5" type="primary">dmdB</name>
    <name evidence="5" type="ORF">NRB20_61850</name>
</gene>
<keyword evidence="2 5" id="KW-0436">Ligase</keyword>
<protein>
    <submittedName>
        <fullName evidence="5">3-methylmercaptopropionyl-CoA ligase</fullName>
        <ecNumber evidence="5">6.2.1.44</ecNumber>
    </submittedName>
</protein>
<dbReference type="Gene3D" id="3.40.50.12780">
    <property type="entry name" value="N-terminal domain of ligase-like"/>
    <property type="match status" value="1"/>
</dbReference>
<dbReference type="InterPro" id="IPR042099">
    <property type="entry name" value="ANL_N_sf"/>
</dbReference>
<dbReference type="FunFam" id="3.30.300.30:FF:000008">
    <property type="entry name" value="2,3-dihydroxybenzoate-AMP ligase"/>
    <property type="match status" value="1"/>
</dbReference>
<comment type="similarity">
    <text evidence="1">Belongs to the ATP-dependent AMP-binding enzyme family.</text>
</comment>
<sequence length="544" mass="59052">MLSTMQDEQLSLATLLRYAQSFQGDATISTWTGTGLRTTTYREMGADAARLAHALRALGIEQGDRVATFMWNNTEHMVVYAAVPAMGAVLHALNIRLFPEQLVYVANHAEDQVVIVDGSLLPMFAKYLPQLRTVRHVIVVNGDPAELTAPEGVQVHSWTELLAAQPDTYDYPILDEHAPAGMCYTSGTTGDPKGVVYSHRSNWLHAMQVISPNSMGFNGNDLVLAIVPLFHANAWGMPYAAMMVGASLLMPDRFLQPGPLLEMMAVAKPTFAAAVPTIWGGVLAALEAHPQDISHLHTCAVGGSALPPSMMRAFQEKHGVKLLHAWGMTETSPLGSIAHPPKGAVGDEEWAYRATQGRFPASVRARIVGDDGSVLPDDGKAVGELEVRGPWITASYYSPDGGEVDASKFDDGWLRTGDVGHISPNGYLTLVDRSKDVIKSGGEWISSVDLENAMMGHPAVAEASVIGVPDEKWDERPLVAIVLKEGSTAEPAELQGYLADKFAKWQLPEHWTFIDEIPKTSVGKFDKKRLRARYADGDLKVVTL</sequence>
<dbReference type="EMBL" id="WEGK01000017">
    <property type="protein sequence ID" value="MQY23058.1"/>
    <property type="molecule type" value="Genomic_DNA"/>
</dbReference>
<dbReference type="InterPro" id="IPR045851">
    <property type="entry name" value="AMP-bd_C_sf"/>
</dbReference>
<dbReference type="Pfam" id="PF13193">
    <property type="entry name" value="AMP-binding_C"/>
    <property type="match status" value="1"/>
</dbReference>
<dbReference type="PANTHER" id="PTHR43767">
    <property type="entry name" value="LONG-CHAIN-FATTY-ACID--COA LIGASE"/>
    <property type="match status" value="1"/>
</dbReference>
<comment type="caution">
    <text evidence="5">The sequence shown here is derived from an EMBL/GenBank/DDBJ whole genome shotgun (WGS) entry which is preliminary data.</text>
</comment>
<dbReference type="GO" id="GO:0016877">
    <property type="term" value="F:ligase activity, forming carbon-sulfur bonds"/>
    <property type="evidence" value="ECO:0007669"/>
    <property type="project" value="UniProtKB-ARBA"/>
</dbReference>
<proteinExistence type="inferred from homology"/>
<reference evidence="5 6" key="1">
    <citation type="submission" date="2019-10" db="EMBL/GenBank/DDBJ databases">
        <title>Nocardia macrotermitis sp. nov. and Nocardia aurantia sp. nov., isolated from the gut of fungus growing-termite Macrotermes natalensis.</title>
        <authorList>
            <person name="Benndorf R."/>
            <person name="Schwitalla J."/>
            <person name="Martin K."/>
            <person name="De Beer W."/>
            <person name="Kaster A.-K."/>
            <person name="Vollmers J."/>
            <person name="Poulsen M."/>
            <person name="Beemelmanns C."/>
        </authorList>
    </citation>
    <scope>NUCLEOTIDE SEQUENCE [LARGE SCALE GENOMIC DNA]</scope>
    <source>
        <strain evidence="5 6">RB20</strain>
    </source>
</reference>
<dbReference type="PROSITE" id="PS00455">
    <property type="entry name" value="AMP_BINDING"/>
    <property type="match status" value="1"/>
</dbReference>
<evidence type="ECO:0000259" key="3">
    <source>
        <dbReference type="Pfam" id="PF00501"/>
    </source>
</evidence>
<evidence type="ECO:0000256" key="1">
    <source>
        <dbReference type="ARBA" id="ARBA00006432"/>
    </source>
</evidence>
<feature type="domain" description="AMP-binding enzyme C-terminal" evidence="4">
    <location>
        <begin position="450"/>
        <end position="524"/>
    </location>
</feature>
<dbReference type="Pfam" id="PF00501">
    <property type="entry name" value="AMP-binding"/>
    <property type="match status" value="1"/>
</dbReference>
<dbReference type="InterPro" id="IPR020845">
    <property type="entry name" value="AMP-binding_CS"/>
</dbReference>
<dbReference type="OrthoDB" id="9803968at2"/>
<dbReference type="SUPFAM" id="SSF56801">
    <property type="entry name" value="Acetyl-CoA synthetase-like"/>
    <property type="match status" value="1"/>
</dbReference>
<dbReference type="Gene3D" id="3.30.300.30">
    <property type="match status" value="1"/>
</dbReference>
<accession>A0A7K0DBK4</accession>
<evidence type="ECO:0000259" key="4">
    <source>
        <dbReference type="Pfam" id="PF13193"/>
    </source>
</evidence>